<comment type="caution">
    <text evidence="2">The sequence shown here is derived from an EMBL/GenBank/DDBJ whole genome shotgun (WGS) entry which is preliminary data.</text>
</comment>
<reference evidence="2" key="1">
    <citation type="submission" date="2021-10" db="EMBL/GenBank/DDBJ databases">
        <authorList>
            <person name="Piombo E."/>
        </authorList>
    </citation>
    <scope>NUCLEOTIDE SEQUENCE</scope>
</reference>
<dbReference type="OrthoDB" id="5152196at2759"/>
<feature type="compositionally biased region" description="Basic residues" evidence="1">
    <location>
        <begin position="262"/>
        <end position="278"/>
    </location>
</feature>
<accession>A0A9N9XZ25</accession>
<organism evidence="2 3">
    <name type="scientific">Clonostachys byssicola</name>
    <dbReference type="NCBI Taxonomy" id="160290"/>
    <lineage>
        <taxon>Eukaryota</taxon>
        <taxon>Fungi</taxon>
        <taxon>Dikarya</taxon>
        <taxon>Ascomycota</taxon>
        <taxon>Pezizomycotina</taxon>
        <taxon>Sordariomycetes</taxon>
        <taxon>Hypocreomycetidae</taxon>
        <taxon>Hypocreales</taxon>
        <taxon>Bionectriaceae</taxon>
        <taxon>Clonostachys</taxon>
    </lineage>
</organism>
<evidence type="ECO:0000313" key="3">
    <source>
        <dbReference type="Proteomes" id="UP000754883"/>
    </source>
</evidence>
<evidence type="ECO:0000313" key="2">
    <source>
        <dbReference type="EMBL" id="CAG9986368.1"/>
    </source>
</evidence>
<gene>
    <name evidence="2" type="ORF">CBYS24578_00012645</name>
</gene>
<feature type="region of interest" description="Disordered" evidence="1">
    <location>
        <begin position="227"/>
        <end position="355"/>
    </location>
</feature>
<sequence length="355" mass="37749">MPFSIAMAWQLGPPLRSMPRKLPTTYAHPPSIPSNASAVCTHCRQDSEGAHHAAAQQDATSSVASWVVETADEHANDALLSDPVIVDMAEVESVGSDTEDSGSSHMLATAPSPSALADAPGWCHHVPSSPDLSDAGFTLVPRPAPAALSNRECSGDIGLVDPTPTQGLHAVCDMLDALHISASLATSKMVVDSMESVGRATTKAAPPTPEMHLPDSPTLPQMFCDLPQGDRHLAVPSLGTPLGESDADADADGGPECAGAMARRRRRRRAPRAPKAWRRTPTVPGSSPEPARLTRDERAAPVLSRRRPAPEDDSDEALDVAPRPKRRRRGQAAHAWRTVPPLPYSSLRPPPEHRL</sequence>
<protein>
    <submittedName>
        <fullName evidence="2">Uncharacterized protein</fullName>
    </submittedName>
</protein>
<proteinExistence type="predicted"/>
<dbReference type="AlphaFoldDB" id="A0A9N9XZ25"/>
<dbReference type="EMBL" id="CABFNO020001404">
    <property type="protein sequence ID" value="CAG9986368.1"/>
    <property type="molecule type" value="Genomic_DNA"/>
</dbReference>
<dbReference type="Proteomes" id="UP000754883">
    <property type="component" value="Unassembled WGS sequence"/>
</dbReference>
<keyword evidence="3" id="KW-1185">Reference proteome</keyword>
<evidence type="ECO:0000256" key="1">
    <source>
        <dbReference type="SAM" id="MobiDB-lite"/>
    </source>
</evidence>
<name>A0A9N9XZ25_9HYPO</name>